<dbReference type="Gene3D" id="2.20.70.110">
    <property type="match status" value="1"/>
</dbReference>
<dbReference type="Pfam" id="PF00132">
    <property type="entry name" value="Hexapep"/>
    <property type="match status" value="3"/>
</dbReference>
<dbReference type="STRING" id="525897.Dbac_3256"/>
<dbReference type="eggNOG" id="COG0110">
    <property type="taxonomic scope" value="Bacteria"/>
</dbReference>
<dbReference type="KEGG" id="dba:Dbac_3256"/>
<dbReference type="RefSeq" id="WP_015775419.1">
    <property type="nucleotide sequence ID" value="NC_013173.1"/>
</dbReference>
<keyword evidence="3" id="KW-0677">Repeat</keyword>
<protein>
    <submittedName>
        <fullName evidence="5">Transferase hexapeptide repeat containing protein</fullName>
    </submittedName>
</protein>
<keyword evidence="2 5" id="KW-0808">Transferase</keyword>
<evidence type="ECO:0000256" key="3">
    <source>
        <dbReference type="ARBA" id="ARBA00022737"/>
    </source>
</evidence>
<name>C7LP14_DESBD</name>
<accession>C7LP14</accession>
<evidence type="ECO:0000313" key="5">
    <source>
        <dbReference type="EMBL" id="ACU91330.1"/>
    </source>
</evidence>
<dbReference type="PANTHER" id="PTHR43300">
    <property type="entry name" value="ACETYLTRANSFERASE"/>
    <property type="match status" value="1"/>
</dbReference>
<dbReference type="HOGENOM" id="CLU_051638_9_1_7"/>
<gene>
    <name evidence="5" type="ordered locus">Dbac_3256</name>
</gene>
<dbReference type="PROSITE" id="PS00101">
    <property type="entry name" value="HEXAPEP_TRANSFERASES"/>
    <property type="match status" value="1"/>
</dbReference>
<evidence type="ECO:0000313" key="6">
    <source>
        <dbReference type="Proteomes" id="UP000002216"/>
    </source>
</evidence>
<dbReference type="CDD" id="cd03358">
    <property type="entry name" value="LbH_WxcM_N_like"/>
    <property type="match status" value="1"/>
</dbReference>
<dbReference type="GO" id="GO:0016746">
    <property type="term" value="F:acyltransferase activity"/>
    <property type="evidence" value="ECO:0007669"/>
    <property type="project" value="UniProtKB-KW"/>
</dbReference>
<dbReference type="EMBL" id="CP001629">
    <property type="protein sequence ID" value="ACU91330.1"/>
    <property type="molecule type" value="Genomic_DNA"/>
</dbReference>
<organism evidence="5 6">
    <name type="scientific">Desulfomicrobium baculatum (strain DSM 4028 / VKM B-1378 / X)</name>
    <name type="common">Desulfovibrio baculatus</name>
    <dbReference type="NCBI Taxonomy" id="525897"/>
    <lineage>
        <taxon>Bacteria</taxon>
        <taxon>Pseudomonadati</taxon>
        <taxon>Thermodesulfobacteriota</taxon>
        <taxon>Desulfovibrionia</taxon>
        <taxon>Desulfovibrionales</taxon>
        <taxon>Desulfomicrobiaceae</taxon>
        <taxon>Desulfomicrobium</taxon>
    </lineage>
</organism>
<proteinExistence type="inferred from homology"/>
<keyword evidence="6" id="KW-1185">Reference proteome</keyword>
<evidence type="ECO:0000256" key="1">
    <source>
        <dbReference type="ARBA" id="ARBA00007274"/>
    </source>
</evidence>
<evidence type="ECO:0000256" key="4">
    <source>
        <dbReference type="ARBA" id="ARBA00023315"/>
    </source>
</evidence>
<dbReference type="InterPro" id="IPR050179">
    <property type="entry name" value="Trans_hexapeptide_repeat"/>
</dbReference>
<dbReference type="OrthoDB" id="9782091at2"/>
<dbReference type="PANTHER" id="PTHR43300:SF4">
    <property type="entry name" value="ACYL-[ACYL-CARRIER-PROTEIN]--UDP-N-ACETYLGLUCOSAMINE O-ACYLTRANSFERASE"/>
    <property type="match status" value="1"/>
</dbReference>
<reference evidence="5 6" key="1">
    <citation type="journal article" date="2009" name="Stand. Genomic Sci.">
        <title>Complete genome sequence of Desulfomicrobium baculatum type strain (X).</title>
        <authorList>
            <person name="Copeland A."/>
            <person name="Spring S."/>
            <person name="Goker M."/>
            <person name="Schneider S."/>
            <person name="Lapidus A."/>
            <person name="Del Rio T.G."/>
            <person name="Tice H."/>
            <person name="Cheng J.F."/>
            <person name="Chen F."/>
            <person name="Nolan M."/>
            <person name="Bruce D."/>
            <person name="Goodwin L."/>
            <person name="Pitluck S."/>
            <person name="Ivanova N."/>
            <person name="Mavrommatis K."/>
            <person name="Ovchinnikova G."/>
            <person name="Pati A."/>
            <person name="Chen A."/>
            <person name="Palaniappan K."/>
            <person name="Land M."/>
            <person name="Hauser L."/>
            <person name="Chang Y.J."/>
            <person name="Jeffries C.C."/>
            <person name="Meincke L."/>
            <person name="Sims D."/>
            <person name="Brettin T."/>
            <person name="Detter J.C."/>
            <person name="Han C."/>
            <person name="Chain P."/>
            <person name="Bristow J."/>
            <person name="Eisen J.A."/>
            <person name="Markowitz V."/>
            <person name="Hugenholtz P."/>
            <person name="Kyrpides N.C."/>
            <person name="Klenk H.P."/>
            <person name="Lucas S."/>
        </authorList>
    </citation>
    <scope>NUCLEOTIDE SEQUENCE [LARGE SCALE GENOMIC DNA]</scope>
    <source>
        <strain evidence="6">DSM 4028 / VKM B-1378 / X</strain>
    </source>
</reference>
<dbReference type="Gene3D" id="2.160.10.10">
    <property type="entry name" value="Hexapeptide repeat proteins"/>
    <property type="match status" value="1"/>
</dbReference>
<dbReference type="Proteomes" id="UP000002216">
    <property type="component" value="Chromosome"/>
</dbReference>
<evidence type="ECO:0000256" key="2">
    <source>
        <dbReference type="ARBA" id="ARBA00022679"/>
    </source>
</evidence>
<keyword evidence="4" id="KW-0012">Acyltransferase</keyword>
<dbReference type="InterPro" id="IPR001451">
    <property type="entry name" value="Hexapep"/>
</dbReference>
<dbReference type="SUPFAM" id="SSF51161">
    <property type="entry name" value="Trimeric LpxA-like enzymes"/>
    <property type="match status" value="1"/>
</dbReference>
<dbReference type="InterPro" id="IPR011004">
    <property type="entry name" value="Trimer_LpxA-like_sf"/>
</dbReference>
<sequence length="236" mass="25535">MEQQTTQNYFAHESCYVDNGAQIGQGTRIWHFSHIMPDAVIGEGCNLGQNVVIASKVTIGNNVKIQNNVSVYGGTVIEDDVFLGPSCVLTNVTNPRSQVNRQALYETTLIRRGATIGANATVVCGITIGRYAFIAAGSVIARDVPDYALIMGVPGKQVGWMSRHGHRLDNPDSEGIMVCPESGYRYQLKSDFSSEDETASAETGSRNKLVCLDLDEESPLPADKAIGSKTYDELKA</sequence>
<dbReference type="InterPro" id="IPR018357">
    <property type="entry name" value="Hexapep_transf_CS"/>
</dbReference>
<dbReference type="AlphaFoldDB" id="C7LP14"/>
<comment type="similarity">
    <text evidence="1">Belongs to the transferase hexapeptide repeat family.</text>
</comment>